<dbReference type="InterPro" id="IPR023606">
    <property type="entry name" value="CoA-Trfase_III_dom_1_sf"/>
</dbReference>
<name>A0A7C4D7U2_STAMA</name>
<protein>
    <submittedName>
        <fullName evidence="3">CoA transferase</fullName>
    </submittedName>
</protein>
<comment type="caution">
    <text evidence="3">The sequence shown here is derived from an EMBL/GenBank/DDBJ whole genome shotgun (WGS) entry which is preliminary data.</text>
</comment>
<proteinExistence type="predicted"/>
<organism evidence="3">
    <name type="scientific">Staphylothermus marinus</name>
    <dbReference type="NCBI Taxonomy" id="2280"/>
    <lineage>
        <taxon>Archaea</taxon>
        <taxon>Thermoproteota</taxon>
        <taxon>Thermoprotei</taxon>
        <taxon>Desulfurococcales</taxon>
        <taxon>Desulfurococcaceae</taxon>
        <taxon>Staphylothermus</taxon>
    </lineage>
</organism>
<keyword evidence="2" id="KW-1133">Transmembrane helix</keyword>
<gene>
    <name evidence="3" type="ORF">ENU14_06135</name>
</gene>
<keyword evidence="1 3" id="KW-0808">Transferase</keyword>
<dbReference type="PANTHER" id="PTHR48207">
    <property type="entry name" value="SUCCINATE--HYDROXYMETHYLGLUTARATE COA-TRANSFERASE"/>
    <property type="match status" value="1"/>
</dbReference>
<evidence type="ECO:0000256" key="2">
    <source>
        <dbReference type="SAM" id="Phobius"/>
    </source>
</evidence>
<feature type="transmembrane region" description="Helical" evidence="2">
    <location>
        <begin position="189"/>
        <end position="212"/>
    </location>
</feature>
<dbReference type="InterPro" id="IPR044855">
    <property type="entry name" value="CoA-Trfase_III_dom3_sf"/>
</dbReference>
<sequence>MNKPLEGLRVLDFSHTLAGPFATMILSDLGADVIKIESLTGDETREWAPFINGISVYYLSINRGKRSLAIDLKAEEGREIIYRLVEKSHIVFENYRPGVREKLGVDPDKLFSINKNLVYVSIKGFKPNSIYEELPAYDIVIQGLSGLMLSTGFEDQPPIRIPFALFDVFTGMMAVIYALTGLYSSVKPYYAEVYLFDTAVFSMCYLPLIYLLTNRKPMRMGHAHPSIVPYQAFKDSDNKWFIVAAANDRFYQKLCEAIGRRDLAEDSRFKTNPDRVRNRDILVKILEEIFVEKPREYWLNILRKNQVPSAPVYELDEVFRDPYVLGEIVFELKHPRLGSIKQLAQPGMINNNRMYSTRHPPELGENTVEILRELGYSDSEIESLINRNIVKTV</sequence>
<dbReference type="EMBL" id="DTBJ01000052">
    <property type="protein sequence ID" value="HGM59140.1"/>
    <property type="molecule type" value="Genomic_DNA"/>
</dbReference>
<dbReference type="Gene3D" id="3.30.1540.10">
    <property type="entry name" value="formyl-coa transferase, domain 3"/>
    <property type="match status" value="1"/>
</dbReference>
<reference evidence="3" key="1">
    <citation type="journal article" date="2020" name="mSystems">
        <title>Genome- and Community-Level Interaction Insights into Carbon Utilization and Element Cycling Functions of Hydrothermarchaeota in Hydrothermal Sediment.</title>
        <authorList>
            <person name="Zhou Z."/>
            <person name="Liu Y."/>
            <person name="Xu W."/>
            <person name="Pan J."/>
            <person name="Luo Z.H."/>
            <person name="Li M."/>
        </authorList>
    </citation>
    <scope>NUCLEOTIDE SEQUENCE [LARGE SCALE GENOMIC DNA]</scope>
    <source>
        <strain evidence="3">SpSt-642</strain>
    </source>
</reference>
<dbReference type="PANTHER" id="PTHR48207:SF3">
    <property type="entry name" value="SUCCINATE--HYDROXYMETHYLGLUTARATE COA-TRANSFERASE"/>
    <property type="match status" value="1"/>
</dbReference>
<dbReference type="InterPro" id="IPR050483">
    <property type="entry name" value="CoA-transferase_III_domain"/>
</dbReference>
<evidence type="ECO:0000256" key="1">
    <source>
        <dbReference type="ARBA" id="ARBA00022679"/>
    </source>
</evidence>
<dbReference type="InterPro" id="IPR003673">
    <property type="entry name" value="CoA-Trfase_fam_III"/>
</dbReference>
<dbReference type="GO" id="GO:0008410">
    <property type="term" value="F:CoA-transferase activity"/>
    <property type="evidence" value="ECO:0007669"/>
    <property type="project" value="TreeGrafter"/>
</dbReference>
<keyword evidence="2" id="KW-0472">Membrane</keyword>
<dbReference type="AlphaFoldDB" id="A0A7C4D7U2"/>
<dbReference type="Pfam" id="PF02515">
    <property type="entry name" value="CoA_transf_3"/>
    <property type="match status" value="1"/>
</dbReference>
<feature type="transmembrane region" description="Helical" evidence="2">
    <location>
        <begin position="163"/>
        <end position="183"/>
    </location>
</feature>
<dbReference type="Gene3D" id="3.40.50.10540">
    <property type="entry name" value="Crotonobetainyl-coa:carnitine coa-transferase, domain 1"/>
    <property type="match status" value="1"/>
</dbReference>
<accession>A0A7C4D7U2</accession>
<dbReference type="SUPFAM" id="SSF89796">
    <property type="entry name" value="CoA-transferase family III (CaiB/BaiF)"/>
    <property type="match status" value="1"/>
</dbReference>
<evidence type="ECO:0000313" key="3">
    <source>
        <dbReference type="EMBL" id="HGM59140.1"/>
    </source>
</evidence>
<keyword evidence="2" id="KW-0812">Transmembrane</keyword>